<dbReference type="SUPFAM" id="SSF81665">
    <property type="entry name" value="Calcium ATPase, transmembrane domain M"/>
    <property type="match status" value="1"/>
</dbReference>
<dbReference type="PROSITE" id="PS00154">
    <property type="entry name" value="ATPASE_E1_E2"/>
    <property type="match status" value="1"/>
</dbReference>
<dbReference type="InterPro" id="IPR023299">
    <property type="entry name" value="ATPase_P-typ_cyto_dom_N"/>
</dbReference>
<keyword evidence="12 14" id="KW-1133">Transmembrane helix</keyword>
<sequence length="881" mass="95702">MKMEQFYNKSIEDVAREMGTDPARGLRQDEIASRIGKYGKNTLVQKKNKPFLLMFIEQFKSFMIILLIIAAIISGVMGVRTGEGLLDTYIIMGILLLNAFIGAYQELKAQKSLESLKKMAAPMAKVIRDGEPIVVNVEDVVPGDLVELEVGDIVPADIRITESVNMSIQESSMTGESVPVEKASDVLPGQDIPLGDRINMAYSSGVVTFGHGKGIVTGTGMNTEIGKIAHMLGGESDTQTPMQVRLEKLGKVIGIASVLICVVIFIIGILNGREPVGMFMVAVSLAVAAIPEGLPAISTIILSMGVRRMVKHNAIIRKLPSVETLGCTTVICSDKTGTLTKNQMTVVEEYAPCGNLGKLVEIAVLCCDAKEVKNAEGGTTRVGDPTEIALIDLGMKNGVDKASIENECPRVGEVAFDSTRKRMATINRMKDGSLQINVKGGLDEVLSVCTRIETADGIRDITEADIRDLQNRNEKMAESALRVLAMAYRPTDKVSSEMEEVERDLIFSGITGMIDPEREEVIGAIKECHEAGIRTVMITGDHKATALAIASKIGIYKQGDLAITGTELEKIDEKTFDENVEKYTVYARIAPEQKVKIVTAWQKKGEIVAMTGDGVNDAPALKQADIGVSMGITGTEVAKDASDMILSDDNFVTIVSAVSEGRRIYDNILKTILFLLSTNLGEVLLLFVASIFNMGIPLLPIHILWINLVSETFPALALSLDPAASDIMKKRPRGQGKQFMDKSMIWRISYQGVMMGAITLVAFILGKKMGMDMYGGNASLAESLGQTMAFASLIAAKLVHAGNLHSNTESRFRFNPLNNKPLIFAIMMSLVFSLAVLLIPSLNEAFKFAEMGREQWLTVIGLALVPLVVVEIFKALRWNGR</sequence>
<evidence type="ECO:0000256" key="12">
    <source>
        <dbReference type="ARBA" id="ARBA00022989"/>
    </source>
</evidence>
<keyword evidence="4" id="KW-1003">Cell membrane</keyword>
<reference evidence="16" key="2">
    <citation type="journal article" date="2021" name="PeerJ">
        <title>Extensive microbial diversity within the chicken gut microbiome revealed by metagenomics and culture.</title>
        <authorList>
            <person name="Gilroy R."/>
            <person name="Ravi A."/>
            <person name="Getino M."/>
            <person name="Pursley I."/>
            <person name="Horton D.L."/>
            <person name="Alikhan N.F."/>
            <person name="Baker D."/>
            <person name="Gharbi K."/>
            <person name="Hall N."/>
            <person name="Watson M."/>
            <person name="Adriaenssens E.M."/>
            <person name="Foster-Nyarko E."/>
            <person name="Jarju S."/>
            <person name="Secka A."/>
            <person name="Antonio M."/>
            <person name="Oren A."/>
            <person name="Chaudhuri R.R."/>
            <person name="La Ragione R."/>
            <person name="Hildebrand F."/>
            <person name="Pallen M.J."/>
        </authorList>
    </citation>
    <scope>NUCLEOTIDE SEQUENCE</scope>
    <source>
        <strain evidence="16">B1-3475</strain>
    </source>
</reference>
<dbReference type="InterPro" id="IPR001757">
    <property type="entry name" value="P_typ_ATPase"/>
</dbReference>
<feature type="transmembrane region" description="Helical" evidence="14">
    <location>
        <begin position="276"/>
        <end position="302"/>
    </location>
</feature>
<dbReference type="NCBIfam" id="TIGR01517">
    <property type="entry name" value="ATPase-IIB_Ca"/>
    <property type="match status" value="1"/>
</dbReference>
<protein>
    <recommendedName>
        <fullName evidence="3">P-type Ca(2+) transporter</fullName>
        <ecNumber evidence="3">7.2.2.10</ecNumber>
    </recommendedName>
</protein>
<dbReference type="InterPro" id="IPR059000">
    <property type="entry name" value="ATPase_P-type_domA"/>
</dbReference>
<dbReference type="Gene3D" id="2.70.150.10">
    <property type="entry name" value="Calcium-transporting ATPase, cytoplasmic transduction domain A"/>
    <property type="match status" value="1"/>
</dbReference>
<feature type="transmembrane region" description="Helical" evidence="14">
    <location>
        <begin position="89"/>
        <end position="107"/>
    </location>
</feature>
<dbReference type="Pfam" id="PF00689">
    <property type="entry name" value="Cation_ATPase_C"/>
    <property type="match status" value="1"/>
</dbReference>
<evidence type="ECO:0000256" key="3">
    <source>
        <dbReference type="ARBA" id="ARBA00012790"/>
    </source>
</evidence>
<comment type="subcellular location">
    <subcellularLocation>
        <location evidence="1">Cell membrane</location>
        <topology evidence="1">Multi-pass membrane protein</topology>
    </subcellularLocation>
</comment>
<evidence type="ECO:0000256" key="6">
    <source>
        <dbReference type="ARBA" id="ARBA00022692"/>
    </source>
</evidence>
<dbReference type="Gene3D" id="1.20.1110.10">
    <property type="entry name" value="Calcium-transporting ATPase, transmembrane domain"/>
    <property type="match status" value="1"/>
</dbReference>
<dbReference type="FunFam" id="3.40.50.1000:FF:000028">
    <property type="entry name" value="Calcium-transporting P-type ATPase, putative"/>
    <property type="match status" value="1"/>
</dbReference>
<dbReference type="FunFam" id="2.70.150.10:FF:000016">
    <property type="entry name" value="Calcium-transporting P-type ATPase putative"/>
    <property type="match status" value="1"/>
</dbReference>
<evidence type="ECO:0000256" key="7">
    <source>
        <dbReference type="ARBA" id="ARBA00022723"/>
    </source>
</evidence>
<feature type="transmembrane region" description="Helical" evidence="14">
    <location>
        <begin position="784"/>
        <end position="801"/>
    </location>
</feature>
<evidence type="ECO:0000256" key="14">
    <source>
        <dbReference type="SAM" id="Phobius"/>
    </source>
</evidence>
<feature type="transmembrane region" description="Helical" evidence="14">
    <location>
        <begin position="822"/>
        <end position="843"/>
    </location>
</feature>
<feature type="transmembrane region" description="Helical" evidence="14">
    <location>
        <begin position="744"/>
        <end position="764"/>
    </location>
</feature>
<dbReference type="InterPro" id="IPR006068">
    <property type="entry name" value="ATPase_P-typ_cation-transptr_C"/>
</dbReference>
<keyword evidence="7" id="KW-0479">Metal-binding</keyword>
<gene>
    <name evidence="16" type="ORF">IAC08_08015</name>
</gene>
<evidence type="ECO:0000313" key="17">
    <source>
        <dbReference type="Proteomes" id="UP000823617"/>
    </source>
</evidence>
<comment type="caution">
    <text evidence="16">The sequence shown here is derived from an EMBL/GenBank/DDBJ whole genome shotgun (WGS) entry which is preliminary data.</text>
</comment>
<keyword evidence="6 14" id="KW-0812">Transmembrane</keyword>
<feature type="transmembrane region" description="Helical" evidence="14">
    <location>
        <begin position="59"/>
        <end position="77"/>
    </location>
</feature>
<dbReference type="Pfam" id="PF00122">
    <property type="entry name" value="E1-E2_ATPase"/>
    <property type="match status" value="1"/>
</dbReference>
<evidence type="ECO:0000256" key="5">
    <source>
        <dbReference type="ARBA" id="ARBA00022568"/>
    </source>
</evidence>
<organism evidence="16 17">
    <name type="scientific">Candidatus Cryptobacteroides intestinigallinarum</name>
    <dbReference type="NCBI Taxonomy" id="2840767"/>
    <lineage>
        <taxon>Bacteria</taxon>
        <taxon>Pseudomonadati</taxon>
        <taxon>Bacteroidota</taxon>
        <taxon>Bacteroidia</taxon>
        <taxon>Bacteroidales</taxon>
        <taxon>Candidatus Cryptobacteroides</taxon>
    </lineage>
</organism>
<dbReference type="Gene3D" id="3.40.1110.10">
    <property type="entry name" value="Calcium-transporting ATPase, cytoplasmic domain N"/>
    <property type="match status" value="1"/>
</dbReference>
<dbReference type="EC" id="7.2.2.10" evidence="3"/>
<keyword evidence="5" id="KW-0406">Ion transport</keyword>
<keyword evidence="10" id="KW-0067">ATP-binding</keyword>
<comment type="similarity">
    <text evidence="2">Belongs to the cation transport ATPase (P-type) (TC 3.A.3) family. Type IIA subfamily.</text>
</comment>
<keyword evidence="13 14" id="KW-0472">Membrane</keyword>
<evidence type="ECO:0000256" key="4">
    <source>
        <dbReference type="ARBA" id="ARBA00022475"/>
    </source>
</evidence>
<evidence type="ECO:0000256" key="13">
    <source>
        <dbReference type="ARBA" id="ARBA00023136"/>
    </source>
</evidence>
<dbReference type="InterPro" id="IPR044492">
    <property type="entry name" value="P_typ_ATPase_HD_dom"/>
</dbReference>
<dbReference type="SMART" id="SM00831">
    <property type="entry name" value="Cation_ATPase_N"/>
    <property type="match status" value="1"/>
</dbReference>
<evidence type="ECO:0000259" key="15">
    <source>
        <dbReference type="SMART" id="SM00831"/>
    </source>
</evidence>
<dbReference type="SUPFAM" id="SSF81660">
    <property type="entry name" value="Metal cation-transporting ATPase, ATP-binding domain N"/>
    <property type="match status" value="1"/>
</dbReference>
<dbReference type="SFLD" id="SFLDG00002">
    <property type="entry name" value="C1.7:_P-type_atpase_like"/>
    <property type="match status" value="1"/>
</dbReference>
<dbReference type="GO" id="GO:0046872">
    <property type="term" value="F:metal ion binding"/>
    <property type="evidence" value="ECO:0007669"/>
    <property type="project" value="UniProtKB-KW"/>
</dbReference>
<dbReference type="Proteomes" id="UP000823617">
    <property type="component" value="Unassembled WGS sequence"/>
</dbReference>
<dbReference type="Gene3D" id="3.40.50.1000">
    <property type="entry name" value="HAD superfamily/HAD-like"/>
    <property type="match status" value="1"/>
</dbReference>
<dbReference type="InterPro" id="IPR023214">
    <property type="entry name" value="HAD_sf"/>
</dbReference>
<dbReference type="InterPro" id="IPR018303">
    <property type="entry name" value="ATPase_P-typ_P_site"/>
</dbReference>
<dbReference type="InterPro" id="IPR036412">
    <property type="entry name" value="HAD-like_sf"/>
</dbReference>
<evidence type="ECO:0000256" key="8">
    <source>
        <dbReference type="ARBA" id="ARBA00022741"/>
    </source>
</evidence>
<dbReference type="GO" id="GO:0140352">
    <property type="term" value="P:export from cell"/>
    <property type="evidence" value="ECO:0007669"/>
    <property type="project" value="UniProtKB-ARBA"/>
</dbReference>
<dbReference type="EMBL" id="JADIMK010000081">
    <property type="protein sequence ID" value="MBO8456326.1"/>
    <property type="molecule type" value="Genomic_DNA"/>
</dbReference>
<name>A0A9D9HM45_9BACT</name>
<dbReference type="SFLD" id="SFLDF00027">
    <property type="entry name" value="p-type_atpase"/>
    <property type="match status" value="1"/>
</dbReference>
<dbReference type="SFLD" id="SFLDS00003">
    <property type="entry name" value="Haloacid_Dehalogenase"/>
    <property type="match status" value="1"/>
</dbReference>
<dbReference type="GO" id="GO:0005886">
    <property type="term" value="C:plasma membrane"/>
    <property type="evidence" value="ECO:0007669"/>
    <property type="project" value="UniProtKB-SubCell"/>
</dbReference>
<dbReference type="InterPro" id="IPR006408">
    <property type="entry name" value="P-type_ATPase_IIB"/>
</dbReference>
<evidence type="ECO:0000256" key="2">
    <source>
        <dbReference type="ARBA" id="ARBA00005675"/>
    </source>
</evidence>
<dbReference type="SUPFAM" id="SSF81653">
    <property type="entry name" value="Calcium ATPase, transduction domain A"/>
    <property type="match status" value="1"/>
</dbReference>
<feature type="transmembrane region" description="Helical" evidence="14">
    <location>
        <begin position="702"/>
        <end position="723"/>
    </location>
</feature>
<reference evidence="16" key="1">
    <citation type="submission" date="2020-10" db="EMBL/GenBank/DDBJ databases">
        <authorList>
            <person name="Gilroy R."/>
        </authorList>
    </citation>
    <scope>NUCLEOTIDE SEQUENCE</scope>
    <source>
        <strain evidence="16">B1-3475</strain>
    </source>
</reference>
<keyword evidence="8" id="KW-0547">Nucleotide-binding</keyword>
<evidence type="ECO:0000256" key="9">
    <source>
        <dbReference type="ARBA" id="ARBA00022837"/>
    </source>
</evidence>
<feature type="transmembrane region" description="Helical" evidence="14">
    <location>
        <begin position="672"/>
        <end position="696"/>
    </location>
</feature>
<feature type="transmembrane region" description="Helical" evidence="14">
    <location>
        <begin position="252"/>
        <end position="270"/>
    </location>
</feature>
<dbReference type="InterPro" id="IPR008250">
    <property type="entry name" value="ATPase_P-typ_transduc_dom_A_sf"/>
</dbReference>
<dbReference type="NCBIfam" id="TIGR01494">
    <property type="entry name" value="ATPase_P-type"/>
    <property type="match status" value="3"/>
</dbReference>
<dbReference type="SUPFAM" id="SSF56784">
    <property type="entry name" value="HAD-like"/>
    <property type="match status" value="1"/>
</dbReference>
<dbReference type="PRINTS" id="PR00119">
    <property type="entry name" value="CATATPASE"/>
</dbReference>
<feature type="domain" description="Cation-transporting P-type ATPase N-terminal" evidence="15">
    <location>
        <begin position="5"/>
        <end position="79"/>
    </location>
</feature>
<dbReference type="GO" id="GO:0005524">
    <property type="term" value="F:ATP binding"/>
    <property type="evidence" value="ECO:0007669"/>
    <property type="project" value="UniProtKB-KW"/>
</dbReference>
<dbReference type="AlphaFoldDB" id="A0A9D9HM45"/>
<dbReference type="PRINTS" id="PR00120">
    <property type="entry name" value="HATPASE"/>
</dbReference>
<keyword evidence="5" id="KW-0109">Calcium transport</keyword>
<evidence type="ECO:0000256" key="11">
    <source>
        <dbReference type="ARBA" id="ARBA00022967"/>
    </source>
</evidence>
<dbReference type="Pfam" id="PF00690">
    <property type="entry name" value="Cation_ATPase_N"/>
    <property type="match status" value="1"/>
</dbReference>
<evidence type="ECO:0000313" key="16">
    <source>
        <dbReference type="EMBL" id="MBO8456326.1"/>
    </source>
</evidence>
<proteinExistence type="inferred from homology"/>
<dbReference type="GO" id="GO:0016887">
    <property type="term" value="F:ATP hydrolysis activity"/>
    <property type="evidence" value="ECO:0007669"/>
    <property type="project" value="InterPro"/>
</dbReference>
<dbReference type="Pfam" id="PF13246">
    <property type="entry name" value="Cation_ATPase"/>
    <property type="match status" value="1"/>
</dbReference>
<keyword evidence="5" id="KW-0813">Transport</keyword>
<feature type="transmembrane region" description="Helical" evidence="14">
    <location>
        <begin position="855"/>
        <end position="876"/>
    </location>
</feature>
<dbReference type="GO" id="GO:0005388">
    <property type="term" value="F:P-type calcium transporter activity"/>
    <property type="evidence" value="ECO:0007669"/>
    <property type="project" value="UniProtKB-EC"/>
</dbReference>
<keyword evidence="11" id="KW-1278">Translocase</keyword>
<keyword evidence="9" id="KW-0106">Calcium</keyword>
<dbReference type="PANTHER" id="PTHR42861">
    <property type="entry name" value="CALCIUM-TRANSPORTING ATPASE"/>
    <property type="match status" value="1"/>
</dbReference>
<dbReference type="InterPro" id="IPR023298">
    <property type="entry name" value="ATPase_P-typ_TM_dom_sf"/>
</dbReference>
<accession>A0A9D9HM45</accession>
<evidence type="ECO:0000256" key="10">
    <source>
        <dbReference type="ARBA" id="ARBA00022840"/>
    </source>
</evidence>
<evidence type="ECO:0000256" key="1">
    <source>
        <dbReference type="ARBA" id="ARBA00004651"/>
    </source>
</evidence>
<dbReference type="InterPro" id="IPR004014">
    <property type="entry name" value="ATPase_P-typ_cation-transptr_N"/>
</dbReference>